<feature type="region of interest" description="Disordered" evidence="1">
    <location>
        <begin position="1"/>
        <end position="23"/>
    </location>
</feature>
<dbReference type="Gene3D" id="4.10.280.10">
    <property type="entry name" value="Helix-loop-helix DNA-binding domain"/>
    <property type="match status" value="1"/>
</dbReference>
<evidence type="ECO:0000313" key="2">
    <source>
        <dbReference type="EMBL" id="EGT50394.1"/>
    </source>
</evidence>
<reference evidence="3" key="1">
    <citation type="submission" date="2011-07" db="EMBL/GenBank/DDBJ databases">
        <authorList>
            <consortium name="Caenorhabditis brenneri Sequencing and Analysis Consortium"/>
            <person name="Wilson R.K."/>
        </authorList>
    </citation>
    <scope>NUCLEOTIDE SEQUENCE [LARGE SCALE GENOMIC DNA]</scope>
    <source>
        <strain evidence="3">PB2801</strain>
    </source>
</reference>
<sequence>MARTKKDVKAHRKTKPHPAPKKDLSLVLKHFPTQYVKRPRNKRMVGTAEEKKRARAKVQQGYVKDLGVAIKVLQGKIPIVKDIQRRVSIHKVLRAAIHYIKHLQLTLEDNPTSNFEDDVQEILMRRSEIDTSKMKKESDSND</sequence>
<evidence type="ECO:0000256" key="1">
    <source>
        <dbReference type="SAM" id="MobiDB-lite"/>
    </source>
</evidence>
<name>G0N1Z2_CAEBE</name>
<dbReference type="GO" id="GO:0046983">
    <property type="term" value="F:protein dimerization activity"/>
    <property type="evidence" value="ECO:0007669"/>
    <property type="project" value="InterPro"/>
</dbReference>
<organism evidence="3">
    <name type="scientific">Caenorhabditis brenneri</name>
    <name type="common">Nematode worm</name>
    <dbReference type="NCBI Taxonomy" id="135651"/>
    <lineage>
        <taxon>Eukaryota</taxon>
        <taxon>Metazoa</taxon>
        <taxon>Ecdysozoa</taxon>
        <taxon>Nematoda</taxon>
        <taxon>Chromadorea</taxon>
        <taxon>Rhabditida</taxon>
        <taxon>Rhabditina</taxon>
        <taxon>Rhabditomorpha</taxon>
        <taxon>Rhabditoidea</taxon>
        <taxon>Rhabditidae</taxon>
        <taxon>Peloderinae</taxon>
        <taxon>Caenorhabditis</taxon>
    </lineage>
</organism>
<dbReference type="EMBL" id="GL379828">
    <property type="protein sequence ID" value="EGT50394.1"/>
    <property type="molecule type" value="Genomic_DNA"/>
</dbReference>
<feature type="compositionally biased region" description="Basic residues" evidence="1">
    <location>
        <begin position="8"/>
        <end position="19"/>
    </location>
</feature>
<accession>G0N1Z2</accession>
<dbReference type="SUPFAM" id="SSF47459">
    <property type="entry name" value="HLH, helix-loop-helix DNA-binding domain"/>
    <property type="match status" value="1"/>
</dbReference>
<gene>
    <name evidence="2" type="ORF">CAEBREN_00801</name>
</gene>
<dbReference type="Proteomes" id="UP000008068">
    <property type="component" value="Unassembled WGS sequence"/>
</dbReference>
<keyword evidence="3" id="KW-1185">Reference proteome</keyword>
<proteinExistence type="predicted"/>
<dbReference type="HOGENOM" id="CLU_1817469_0_0_1"/>
<dbReference type="InParanoid" id="G0N1Z2"/>
<dbReference type="AlphaFoldDB" id="G0N1Z2"/>
<protein>
    <submittedName>
        <fullName evidence="2">Uncharacterized protein</fullName>
    </submittedName>
</protein>
<dbReference type="InterPro" id="IPR036638">
    <property type="entry name" value="HLH_DNA-bd_sf"/>
</dbReference>
<dbReference type="eggNOG" id="ENOG502TKJT">
    <property type="taxonomic scope" value="Eukaryota"/>
</dbReference>
<evidence type="ECO:0000313" key="3">
    <source>
        <dbReference type="Proteomes" id="UP000008068"/>
    </source>
</evidence>